<dbReference type="EMBL" id="BAABYW010000001">
    <property type="protein sequence ID" value="GAA6410600.1"/>
    <property type="molecule type" value="Genomic_DNA"/>
</dbReference>
<name>A0ABQ0BGM3_9FIRM</name>
<accession>A0ABQ0BGM3</accession>
<dbReference type="InterPro" id="IPR010064">
    <property type="entry name" value="HK97-gp10_tail"/>
</dbReference>
<evidence type="ECO:0008006" key="3">
    <source>
        <dbReference type="Google" id="ProtNLM"/>
    </source>
</evidence>
<proteinExistence type="predicted"/>
<protein>
    <recommendedName>
        <fullName evidence="3">Phage protein, HK97 gp10 family</fullName>
    </recommendedName>
</protein>
<dbReference type="NCBIfam" id="TIGR01725">
    <property type="entry name" value="phge_HK97_gp10"/>
    <property type="match status" value="1"/>
</dbReference>
<evidence type="ECO:0000313" key="1">
    <source>
        <dbReference type="EMBL" id="GAA6410600.1"/>
    </source>
</evidence>
<sequence length="128" mass="13982">MGFDELEKELMALGDIADVAPAMLEAAAPILKEELQSQVQQAANKGYATGDLARSIKANKPGENHLGHYVSVTAKGKDRKGIRNNEKLAYLNYGTSKQNARPVISKAMKNSEKKCLDTMQEKFNEVTG</sequence>
<dbReference type="Pfam" id="PF04883">
    <property type="entry name" value="HK97-gp10_like"/>
    <property type="match status" value="1"/>
</dbReference>
<evidence type="ECO:0000313" key="2">
    <source>
        <dbReference type="Proteomes" id="UP001600943"/>
    </source>
</evidence>
<keyword evidence="2" id="KW-1185">Reference proteome</keyword>
<reference evidence="1 2" key="1">
    <citation type="submission" date="2024-04" db="EMBL/GenBank/DDBJ databases">
        <title>Defined microbial consortia suppress multidrug-resistant proinflammatory Enterobacteriaceae via ecological control.</title>
        <authorList>
            <person name="Furuichi M."/>
            <person name="Kawaguchi T."/>
            <person name="Pust M."/>
            <person name="Yasuma K."/>
            <person name="Plichta D."/>
            <person name="Hasegawa N."/>
            <person name="Ohya T."/>
            <person name="Bhattarai S."/>
            <person name="Sasajima S."/>
            <person name="Aoto Y."/>
            <person name="Tuganbaev T."/>
            <person name="Yaginuma M."/>
            <person name="Ueda M."/>
            <person name="Okahashi N."/>
            <person name="Amafuji K."/>
            <person name="Kiridooshi Y."/>
            <person name="Sugita K."/>
            <person name="Strazar M."/>
            <person name="Skelly A."/>
            <person name="Suda W."/>
            <person name="Hattori M."/>
            <person name="Nakamoto N."/>
            <person name="Caballero S."/>
            <person name="Norman J."/>
            <person name="Olle B."/>
            <person name="Tanoue T."/>
            <person name="Arita M."/>
            <person name="Bucci V."/>
            <person name="Atarashi K."/>
            <person name="Xavier R."/>
            <person name="Honda K."/>
        </authorList>
    </citation>
    <scope>NUCLEOTIDE SEQUENCE [LARGE SCALE GENOMIC DNA]</scope>
    <source>
        <strain evidence="2">k04-0078-D8-1</strain>
    </source>
</reference>
<gene>
    <name evidence="1" type="ORF">K040078D81_47170</name>
</gene>
<organism evidence="1 2">
    <name type="scientific">Blautia hominis</name>
    <dbReference type="NCBI Taxonomy" id="2025493"/>
    <lineage>
        <taxon>Bacteria</taxon>
        <taxon>Bacillati</taxon>
        <taxon>Bacillota</taxon>
        <taxon>Clostridia</taxon>
        <taxon>Lachnospirales</taxon>
        <taxon>Lachnospiraceae</taxon>
        <taxon>Blautia</taxon>
    </lineage>
</organism>
<dbReference type="Proteomes" id="UP001600943">
    <property type="component" value="Unassembled WGS sequence"/>
</dbReference>
<comment type="caution">
    <text evidence="1">The sequence shown here is derived from an EMBL/GenBank/DDBJ whole genome shotgun (WGS) entry which is preliminary data.</text>
</comment>